<reference evidence="2 3" key="1">
    <citation type="submission" date="2020-02" db="EMBL/GenBank/DDBJ databases">
        <title>Draft genome sequence of Haematococcus lacustris strain NIES-144.</title>
        <authorList>
            <person name="Morimoto D."/>
            <person name="Nakagawa S."/>
            <person name="Yoshida T."/>
            <person name="Sawayama S."/>
        </authorList>
    </citation>
    <scope>NUCLEOTIDE SEQUENCE [LARGE SCALE GENOMIC DNA]</scope>
    <source>
        <strain evidence="2 3">NIES-144</strain>
    </source>
</reference>
<dbReference type="AlphaFoldDB" id="A0A699ZCN5"/>
<keyword evidence="3" id="KW-1185">Reference proteome</keyword>
<feature type="region of interest" description="Disordered" evidence="1">
    <location>
        <begin position="1"/>
        <end position="57"/>
    </location>
</feature>
<sequence>MPAQVLAPLQANDARSEGEAEWKTQRRQVIKVPGEGQLNKRRATRPADWKPPAGQMEHRLRIGESRWRPLELCWWPEQGKLPVKGKEYPGLGYKRLRDKPPKTQPAATQ</sequence>
<feature type="region of interest" description="Disordered" evidence="1">
    <location>
        <begin position="86"/>
        <end position="109"/>
    </location>
</feature>
<name>A0A699ZCN5_HAELA</name>
<evidence type="ECO:0000313" key="3">
    <source>
        <dbReference type="Proteomes" id="UP000485058"/>
    </source>
</evidence>
<comment type="caution">
    <text evidence="2">The sequence shown here is derived from an EMBL/GenBank/DDBJ whole genome shotgun (WGS) entry which is preliminary data.</text>
</comment>
<proteinExistence type="predicted"/>
<protein>
    <submittedName>
        <fullName evidence="2">Uncharacterized protein</fullName>
    </submittedName>
</protein>
<organism evidence="2 3">
    <name type="scientific">Haematococcus lacustris</name>
    <name type="common">Green alga</name>
    <name type="synonym">Haematococcus pluvialis</name>
    <dbReference type="NCBI Taxonomy" id="44745"/>
    <lineage>
        <taxon>Eukaryota</taxon>
        <taxon>Viridiplantae</taxon>
        <taxon>Chlorophyta</taxon>
        <taxon>core chlorophytes</taxon>
        <taxon>Chlorophyceae</taxon>
        <taxon>CS clade</taxon>
        <taxon>Chlamydomonadales</taxon>
        <taxon>Haematococcaceae</taxon>
        <taxon>Haematococcus</taxon>
    </lineage>
</organism>
<evidence type="ECO:0000256" key="1">
    <source>
        <dbReference type="SAM" id="MobiDB-lite"/>
    </source>
</evidence>
<gene>
    <name evidence="2" type="ORF">HaLaN_16482</name>
</gene>
<dbReference type="Proteomes" id="UP000485058">
    <property type="component" value="Unassembled WGS sequence"/>
</dbReference>
<accession>A0A699ZCN5</accession>
<dbReference type="EMBL" id="BLLF01001478">
    <property type="protein sequence ID" value="GFH19525.1"/>
    <property type="molecule type" value="Genomic_DNA"/>
</dbReference>
<feature type="compositionally biased region" description="Basic and acidic residues" evidence="1">
    <location>
        <begin position="14"/>
        <end position="24"/>
    </location>
</feature>
<evidence type="ECO:0000313" key="2">
    <source>
        <dbReference type="EMBL" id="GFH19525.1"/>
    </source>
</evidence>